<dbReference type="SUPFAM" id="SSF52540">
    <property type="entry name" value="P-loop containing nucleoside triphosphate hydrolases"/>
    <property type="match status" value="1"/>
</dbReference>
<gene>
    <name evidence="1" type="ORF">GGQ59_000676</name>
</gene>
<comment type="caution">
    <text evidence="1">The sequence shown here is derived from an EMBL/GenBank/DDBJ whole genome shotgun (WGS) entry which is preliminary data.</text>
</comment>
<dbReference type="AlphaFoldDB" id="A0A840HZA4"/>
<evidence type="ECO:0008006" key="3">
    <source>
        <dbReference type="Google" id="ProtNLM"/>
    </source>
</evidence>
<reference evidence="1 2" key="1">
    <citation type="submission" date="2020-08" db="EMBL/GenBank/DDBJ databases">
        <title>Genomic Encyclopedia of Type Strains, Phase IV (KMG-IV): sequencing the most valuable type-strain genomes for metagenomic binning, comparative biology and taxonomic classification.</title>
        <authorList>
            <person name="Goeker M."/>
        </authorList>
    </citation>
    <scope>NUCLEOTIDE SEQUENCE [LARGE SCALE GENOMIC DNA]</scope>
    <source>
        <strain evidence="1 2">DSM 102850</strain>
    </source>
</reference>
<organism evidence="1 2">
    <name type="scientific">Parvularcula dongshanensis</name>
    <dbReference type="NCBI Taxonomy" id="1173995"/>
    <lineage>
        <taxon>Bacteria</taxon>
        <taxon>Pseudomonadati</taxon>
        <taxon>Pseudomonadota</taxon>
        <taxon>Alphaproteobacteria</taxon>
        <taxon>Parvularculales</taxon>
        <taxon>Parvularculaceae</taxon>
        <taxon>Parvularcula</taxon>
    </lineage>
</organism>
<dbReference type="RefSeq" id="WP_183815804.1">
    <property type="nucleotide sequence ID" value="NZ_JACHOB010000001.1"/>
</dbReference>
<name>A0A840HZA4_9PROT</name>
<protein>
    <recommendedName>
        <fullName evidence="3">Sulfotransferase</fullName>
    </recommendedName>
</protein>
<dbReference type="Gene3D" id="3.40.50.300">
    <property type="entry name" value="P-loop containing nucleotide triphosphate hydrolases"/>
    <property type="match status" value="1"/>
</dbReference>
<dbReference type="Proteomes" id="UP000563524">
    <property type="component" value="Unassembled WGS sequence"/>
</dbReference>
<sequence>MSGSHLILTLGRSGSNYLVDAINQSPEALNYGEVLGSWTLTRRVYDQLGAMSDPRRYLDRFYDAPSRYYLGQVMHAALRLKNGRRPSPKPRGEVRTIGTKDFAFTYRELGLERYPAEREGMRVIGLRRRNLVKRYVSGAVMKRTGVAAVTDGETLEVGRITVDPDAFMRGLSIYQSELDLLDEMLNAVPEPRRLVFDYEDVFASSDEVERAVAAMFAFLDLPPAPHVARHQKITTTPLCRLITNFDELRERVSATPYEEMLLAD</sequence>
<evidence type="ECO:0000313" key="1">
    <source>
        <dbReference type="EMBL" id="MBB4658176.1"/>
    </source>
</evidence>
<proteinExistence type="predicted"/>
<evidence type="ECO:0000313" key="2">
    <source>
        <dbReference type="Proteomes" id="UP000563524"/>
    </source>
</evidence>
<dbReference type="EMBL" id="JACHOB010000001">
    <property type="protein sequence ID" value="MBB4658176.1"/>
    <property type="molecule type" value="Genomic_DNA"/>
</dbReference>
<keyword evidence="2" id="KW-1185">Reference proteome</keyword>
<dbReference type="InterPro" id="IPR027417">
    <property type="entry name" value="P-loop_NTPase"/>
</dbReference>
<accession>A0A840HZA4</accession>